<keyword evidence="1" id="KW-1133">Transmembrane helix</keyword>
<organism evidence="2">
    <name type="scientific">marine sediment metagenome</name>
    <dbReference type="NCBI Taxonomy" id="412755"/>
    <lineage>
        <taxon>unclassified sequences</taxon>
        <taxon>metagenomes</taxon>
        <taxon>ecological metagenomes</taxon>
    </lineage>
</organism>
<name>X0TQT5_9ZZZZ</name>
<accession>X0TQT5</accession>
<gene>
    <name evidence="2" type="ORF">S01H1_26288</name>
</gene>
<feature type="transmembrane region" description="Helical" evidence="1">
    <location>
        <begin position="71"/>
        <end position="89"/>
    </location>
</feature>
<sequence>LIGEAVKTAGFLNYTINGNKIALDYGNNTRIELTINSSGISTIIEKFTNGTTIYRWELNTEDIIVRGPFEFLFLTIPIVTIISLIIIIITKVKKRFNRKENNVV</sequence>
<feature type="non-terminal residue" evidence="2">
    <location>
        <position position="1"/>
    </location>
</feature>
<keyword evidence="1" id="KW-0472">Membrane</keyword>
<keyword evidence="1" id="KW-0812">Transmembrane</keyword>
<reference evidence="2" key="1">
    <citation type="journal article" date="2014" name="Front. Microbiol.">
        <title>High frequency of phylogenetically diverse reductive dehalogenase-homologous genes in deep subseafloor sedimentary metagenomes.</title>
        <authorList>
            <person name="Kawai M."/>
            <person name="Futagami T."/>
            <person name="Toyoda A."/>
            <person name="Takaki Y."/>
            <person name="Nishi S."/>
            <person name="Hori S."/>
            <person name="Arai W."/>
            <person name="Tsubouchi T."/>
            <person name="Morono Y."/>
            <person name="Uchiyama I."/>
            <person name="Ito T."/>
            <person name="Fujiyama A."/>
            <person name="Inagaki F."/>
            <person name="Takami H."/>
        </authorList>
    </citation>
    <scope>NUCLEOTIDE SEQUENCE</scope>
    <source>
        <strain evidence="2">Expedition CK06-06</strain>
    </source>
</reference>
<dbReference type="AlphaFoldDB" id="X0TQT5"/>
<comment type="caution">
    <text evidence="2">The sequence shown here is derived from an EMBL/GenBank/DDBJ whole genome shotgun (WGS) entry which is preliminary data.</text>
</comment>
<protein>
    <submittedName>
        <fullName evidence="2">Uncharacterized protein</fullName>
    </submittedName>
</protein>
<evidence type="ECO:0000256" key="1">
    <source>
        <dbReference type="SAM" id="Phobius"/>
    </source>
</evidence>
<evidence type="ECO:0000313" key="2">
    <source>
        <dbReference type="EMBL" id="GAF95933.1"/>
    </source>
</evidence>
<proteinExistence type="predicted"/>
<dbReference type="EMBL" id="BARS01015928">
    <property type="protein sequence ID" value="GAF95933.1"/>
    <property type="molecule type" value="Genomic_DNA"/>
</dbReference>